<dbReference type="Gene3D" id="3.20.20.80">
    <property type="entry name" value="Glycosidases"/>
    <property type="match status" value="1"/>
</dbReference>
<evidence type="ECO:0008006" key="4">
    <source>
        <dbReference type="Google" id="ProtNLM"/>
    </source>
</evidence>
<dbReference type="AlphaFoldDB" id="A0A1Y1YLE2"/>
<feature type="chain" id="PRO_5012011007" description="Glycoside hydrolase superfamily" evidence="1">
    <location>
        <begin position="17"/>
        <end position="149"/>
    </location>
</feature>
<protein>
    <recommendedName>
        <fullName evidence="4">Glycoside hydrolase superfamily</fullName>
    </recommendedName>
</protein>
<feature type="signal peptide" evidence="1">
    <location>
        <begin position="1"/>
        <end position="16"/>
    </location>
</feature>
<evidence type="ECO:0000313" key="2">
    <source>
        <dbReference type="EMBL" id="ORX98818.1"/>
    </source>
</evidence>
<evidence type="ECO:0000256" key="1">
    <source>
        <dbReference type="SAM" id="SignalP"/>
    </source>
</evidence>
<comment type="caution">
    <text evidence="2">The sequence shown here is derived from an EMBL/GenBank/DDBJ whole genome shotgun (WGS) entry which is preliminary data.</text>
</comment>
<accession>A0A1Y1YLE2</accession>
<evidence type="ECO:0000313" key="3">
    <source>
        <dbReference type="Proteomes" id="UP000193144"/>
    </source>
</evidence>
<dbReference type="OrthoDB" id="1887033at2759"/>
<dbReference type="STRING" id="1231657.A0A1Y1YLE2"/>
<keyword evidence="1" id="KW-0732">Signal</keyword>
<reference evidence="2 3" key="1">
    <citation type="submission" date="2016-07" db="EMBL/GenBank/DDBJ databases">
        <title>Pervasive Adenine N6-methylation of Active Genes in Fungi.</title>
        <authorList>
            <consortium name="DOE Joint Genome Institute"/>
            <person name="Mondo S.J."/>
            <person name="Dannebaum R.O."/>
            <person name="Kuo R.C."/>
            <person name="Labutti K."/>
            <person name="Haridas S."/>
            <person name="Kuo A."/>
            <person name="Salamov A."/>
            <person name="Ahrendt S.R."/>
            <person name="Lipzen A."/>
            <person name="Sullivan W."/>
            <person name="Andreopoulos W.B."/>
            <person name="Clum A."/>
            <person name="Lindquist E."/>
            <person name="Daum C."/>
            <person name="Ramamoorthy G.K."/>
            <person name="Gryganskyi A."/>
            <person name="Culley D."/>
            <person name="Magnuson J.K."/>
            <person name="James T.Y."/>
            <person name="O'Malley M.A."/>
            <person name="Stajich J.E."/>
            <person name="Spatafora J.W."/>
            <person name="Visel A."/>
            <person name="Grigoriev I.V."/>
        </authorList>
    </citation>
    <scope>NUCLEOTIDE SEQUENCE [LARGE SCALE GENOMIC DNA]</scope>
    <source>
        <strain evidence="2 3">CBS 115471</strain>
    </source>
</reference>
<sequence>MKPSLVVLGFVALASAVPTNPSAQTSSVDVVKRTNGAGPSDPFSHPEKIKGKFAELLKALEHKIKDAIKKIEKLLPSLAGTPTNQTADNSAAAAVDEDWFCNRRTYDLFASYGVNTLRIPIGFWAFMPAIKGDNYYTTGQLYYLSKLSK</sequence>
<name>A0A1Y1YLE2_9PLEO</name>
<dbReference type="SUPFAM" id="SSF51445">
    <property type="entry name" value="(Trans)glycosidases"/>
    <property type="match status" value="1"/>
</dbReference>
<gene>
    <name evidence="2" type="ORF">BCR34DRAFT_606803</name>
</gene>
<dbReference type="Proteomes" id="UP000193144">
    <property type="component" value="Unassembled WGS sequence"/>
</dbReference>
<dbReference type="InterPro" id="IPR017853">
    <property type="entry name" value="GH"/>
</dbReference>
<organism evidence="2 3">
    <name type="scientific">Clohesyomyces aquaticus</name>
    <dbReference type="NCBI Taxonomy" id="1231657"/>
    <lineage>
        <taxon>Eukaryota</taxon>
        <taxon>Fungi</taxon>
        <taxon>Dikarya</taxon>
        <taxon>Ascomycota</taxon>
        <taxon>Pezizomycotina</taxon>
        <taxon>Dothideomycetes</taxon>
        <taxon>Pleosporomycetidae</taxon>
        <taxon>Pleosporales</taxon>
        <taxon>Lindgomycetaceae</taxon>
        <taxon>Clohesyomyces</taxon>
    </lineage>
</organism>
<proteinExistence type="predicted"/>
<dbReference type="EMBL" id="MCFA01000208">
    <property type="protein sequence ID" value="ORX98818.1"/>
    <property type="molecule type" value="Genomic_DNA"/>
</dbReference>
<keyword evidence="3" id="KW-1185">Reference proteome</keyword>